<comment type="caution">
    <text evidence="1">The sequence shown here is derived from an EMBL/GenBank/DDBJ whole genome shotgun (WGS) entry which is preliminary data.</text>
</comment>
<organism evidence="1 2">
    <name type="scientific">Racocetra persica</name>
    <dbReference type="NCBI Taxonomy" id="160502"/>
    <lineage>
        <taxon>Eukaryota</taxon>
        <taxon>Fungi</taxon>
        <taxon>Fungi incertae sedis</taxon>
        <taxon>Mucoromycota</taxon>
        <taxon>Glomeromycotina</taxon>
        <taxon>Glomeromycetes</taxon>
        <taxon>Diversisporales</taxon>
        <taxon>Gigasporaceae</taxon>
        <taxon>Racocetra</taxon>
    </lineage>
</organism>
<reference evidence="1" key="1">
    <citation type="submission" date="2021-06" db="EMBL/GenBank/DDBJ databases">
        <authorList>
            <person name="Kallberg Y."/>
            <person name="Tangrot J."/>
            <person name="Rosling A."/>
        </authorList>
    </citation>
    <scope>NUCLEOTIDE SEQUENCE</scope>
    <source>
        <strain evidence="1">MA461A</strain>
    </source>
</reference>
<feature type="non-terminal residue" evidence="1">
    <location>
        <position position="1"/>
    </location>
</feature>
<dbReference type="Proteomes" id="UP000789920">
    <property type="component" value="Unassembled WGS sequence"/>
</dbReference>
<keyword evidence="2" id="KW-1185">Reference proteome</keyword>
<evidence type="ECO:0000313" key="1">
    <source>
        <dbReference type="EMBL" id="CAG8803357.1"/>
    </source>
</evidence>
<protein>
    <submittedName>
        <fullName evidence="1">24072_t:CDS:1</fullName>
    </submittedName>
</protein>
<proteinExistence type="predicted"/>
<name>A0ACA9RPR3_9GLOM</name>
<evidence type="ECO:0000313" key="2">
    <source>
        <dbReference type="Proteomes" id="UP000789920"/>
    </source>
</evidence>
<dbReference type="EMBL" id="CAJVQC010063101">
    <property type="protein sequence ID" value="CAG8803357.1"/>
    <property type="molecule type" value="Genomic_DNA"/>
</dbReference>
<gene>
    <name evidence="1" type="ORF">RPERSI_LOCUS21506</name>
</gene>
<accession>A0ACA9RPR3</accession>
<sequence>SEDQEIEMVLFIPIVDYERDPNSQSVFVKNEYYSDGGKVIPGSYNNNLRLKVRCGQEVNDENAIVRVLVKDYVGQSNSFIVRVVFPYHNNRFKYLMNSARPNESVLFVIGLMEVIQDDLCVYAVETSYVDSCFLDKKKVTSSNDSQSSSGLCKSVRSRLLVAYRDANENSSKEFNAESNNKRGEADQSTSESSVSNSYSSKRVRVEDEVPNHVDSDYIEDESEYDKGFATNIESEESVIDECKNTGRDYGKGNREDTISSVVHNTRKRTEMLKGANNNVAGGEYKKN</sequence>